<name>A0A845GF74_9BURK</name>
<dbReference type="Proteomes" id="UP000470302">
    <property type="component" value="Unassembled WGS sequence"/>
</dbReference>
<evidence type="ECO:0000313" key="3">
    <source>
        <dbReference type="Proteomes" id="UP000470302"/>
    </source>
</evidence>
<comment type="caution">
    <text evidence="1">The sequence shown here is derived from an EMBL/GenBank/DDBJ whole genome shotgun (WGS) entry which is preliminary data.</text>
</comment>
<evidence type="ECO:0000313" key="2">
    <source>
        <dbReference type="EMBL" id="MYN21045.1"/>
    </source>
</evidence>
<accession>A0A845GF74</accession>
<dbReference type="Proteomes" id="UP000484875">
    <property type="component" value="Unassembled WGS sequence"/>
</dbReference>
<evidence type="ECO:0000313" key="1">
    <source>
        <dbReference type="EMBL" id="MYM91648.1"/>
    </source>
</evidence>
<protein>
    <submittedName>
        <fullName evidence="1">Uncharacterized protein</fullName>
    </submittedName>
</protein>
<organism evidence="1 3">
    <name type="scientific">Duganella vulcania</name>
    <dbReference type="NCBI Taxonomy" id="2692166"/>
    <lineage>
        <taxon>Bacteria</taxon>
        <taxon>Pseudomonadati</taxon>
        <taxon>Pseudomonadota</taxon>
        <taxon>Betaproteobacteria</taxon>
        <taxon>Burkholderiales</taxon>
        <taxon>Oxalobacteraceae</taxon>
        <taxon>Telluria group</taxon>
        <taxon>Duganella</taxon>
    </lineage>
</organism>
<accession>A0A845HU70</accession>
<dbReference type="RefSeq" id="WP_161093270.1">
    <property type="nucleotide sequence ID" value="NZ_WWCV01000120.1"/>
</dbReference>
<evidence type="ECO:0000313" key="4">
    <source>
        <dbReference type="Proteomes" id="UP000484875"/>
    </source>
</evidence>
<sequence length="69" mass="7955">MDQTEIPFTRVRGGFRRMLETELGTEQLCASCQQLWPVDPEFYVVTATRLSYECRACISERKAVRAGPR</sequence>
<keyword evidence="4" id="KW-1185">Reference proteome</keyword>
<dbReference type="EMBL" id="WWCW01000238">
    <property type="protein sequence ID" value="MYM91648.1"/>
    <property type="molecule type" value="Genomic_DNA"/>
</dbReference>
<proteinExistence type="predicted"/>
<gene>
    <name evidence="2" type="ORF">GTP81_30355</name>
    <name evidence="1" type="ORF">GTP91_31280</name>
</gene>
<dbReference type="EMBL" id="WWCV01000120">
    <property type="protein sequence ID" value="MYN21045.1"/>
    <property type="molecule type" value="Genomic_DNA"/>
</dbReference>
<dbReference type="AlphaFoldDB" id="A0A845GF74"/>
<reference evidence="1 3" key="1">
    <citation type="submission" date="2020-01" db="EMBL/GenBank/DDBJ databases">
        <title>Novel species isolated from a subtropical stream in China.</title>
        <authorList>
            <person name="Lu H."/>
        </authorList>
    </citation>
    <scope>NUCLEOTIDE SEQUENCE [LARGE SCALE GENOMIC DNA]</scope>
    <source>
        <strain evidence="2 4">FT107W</strain>
        <strain evidence="1 3">FT82W</strain>
    </source>
</reference>